<dbReference type="PROSITE" id="PS50011">
    <property type="entry name" value="PROTEIN_KINASE_DOM"/>
    <property type="match status" value="1"/>
</dbReference>
<dbReference type="PANTHER" id="PTHR43173">
    <property type="entry name" value="ABC1 FAMILY PROTEIN"/>
    <property type="match status" value="1"/>
</dbReference>
<dbReference type="InterPro" id="IPR004147">
    <property type="entry name" value="ABC1_dom"/>
</dbReference>
<organism evidence="2">
    <name type="scientific">Magallana gigas</name>
    <name type="common">Pacific oyster</name>
    <name type="synonym">Crassostrea gigas</name>
    <dbReference type="NCBI Taxonomy" id="29159"/>
    <lineage>
        <taxon>Eukaryota</taxon>
        <taxon>Metazoa</taxon>
        <taxon>Spiralia</taxon>
        <taxon>Lophotrochozoa</taxon>
        <taxon>Mollusca</taxon>
        <taxon>Bivalvia</taxon>
        <taxon>Autobranchia</taxon>
        <taxon>Pteriomorphia</taxon>
        <taxon>Ostreida</taxon>
        <taxon>Ostreoidea</taxon>
        <taxon>Ostreidae</taxon>
        <taxon>Magallana</taxon>
    </lineage>
</organism>
<dbReference type="PANTHER" id="PTHR43173:SF19">
    <property type="entry name" value="AARF DOMAIN-CONTAINING PROTEIN KINASE 1"/>
    <property type="match status" value="1"/>
</dbReference>
<dbReference type="FunCoup" id="K1RN78">
    <property type="interactions" value="689"/>
</dbReference>
<evidence type="ECO:0000313" key="2">
    <source>
        <dbReference type="EMBL" id="EKC43035.1"/>
    </source>
</evidence>
<dbReference type="CDD" id="cd13969">
    <property type="entry name" value="ADCK1-like"/>
    <property type="match status" value="2"/>
</dbReference>
<protein>
    <submittedName>
        <fullName evidence="2">Uncharacterized protein</fullName>
    </submittedName>
</protein>
<dbReference type="SUPFAM" id="SSF56112">
    <property type="entry name" value="Protein kinase-like (PK-like)"/>
    <property type="match status" value="2"/>
</dbReference>
<proteinExistence type="inferred from homology"/>
<dbReference type="InterPro" id="IPR000719">
    <property type="entry name" value="Prot_kinase_dom"/>
</dbReference>
<dbReference type="GO" id="GO:0004672">
    <property type="term" value="F:protein kinase activity"/>
    <property type="evidence" value="ECO:0007669"/>
    <property type="project" value="InterPro"/>
</dbReference>
<dbReference type="InterPro" id="IPR045307">
    <property type="entry name" value="ADCK1_dom"/>
</dbReference>
<evidence type="ECO:0000256" key="1">
    <source>
        <dbReference type="ARBA" id="ARBA00009670"/>
    </source>
</evidence>
<dbReference type="Pfam" id="PF03109">
    <property type="entry name" value="ABC1"/>
    <property type="match status" value="2"/>
</dbReference>
<dbReference type="InterPro" id="IPR051130">
    <property type="entry name" value="Mito_struct-func_regulator"/>
</dbReference>
<dbReference type="GO" id="GO:0005524">
    <property type="term" value="F:ATP binding"/>
    <property type="evidence" value="ECO:0007669"/>
    <property type="project" value="InterPro"/>
</dbReference>
<dbReference type="GO" id="GO:0055088">
    <property type="term" value="P:lipid homeostasis"/>
    <property type="evidence" value="ECO:0007669"/>
    <property type="project" value="TreeGrafter"/>
</dbReference>
<dbReference type="AlphaFoldDB" id="K1RN78"/>
<dbReference type="SMART" id="SM00220">
    <property type="entry name" value="S_TKc"/>
    <property type="match status" value="1"/>
</dbReference>
<comment type="similarity">
    <text evidence="1">Belongs to the protein kinase superfamily. ADCK protein kinase family.</text>
</comment>
<accession>K1RN78</accession>
<dbReference type="HOGENOM" id="CLU_320358_0_0_1"/>
<dbReference type="EMBL" id="JH816405">
    <property type="protein sequence ID" value="EKC43035.1"/>
    <property type="molecule type" value="Genomic_DNA"/>
</dbReference>
<dbReference type="GO" id="GO:0007005">
    <property type="term" value="P:mitochondrion organization"/>
    <property type="evidence" value="ECO:0007669"/>
    <property type="project" value="TreeGrafter"/>
</dbReference>
<dbReference type="InParanoid" id="K1RN78"/>
<gene>
    <name evidence="2" type="ORF">CGI_10018020</name>
</gene>
<sequence>MVFKRLWKITKYGGLLGAVGTTGYLLQKNDWDVSTIGVVRFGRAAWAAVRLVADYKINLRGMDYDSPEYQKLKSEIHLRSALQLRDMCCLNGGAFIKVGQHVGSLEYLLPKEYVETMKVLHNKAPQSNVDELKGVFEEDLKMKVEDVFDSFEKEPLGAASLAQVHKATLKDGTVVAVKIQHPQVKSHSFVDIKTMELLVHCIAWVFPGFQYMWLAEETKRNLPLELDFLHEGRNCERVERLFKHFSFLKVPKIHWDLSSERVLTMEFCEGGKVDDKAYMEKHGINVNEVTKNLGKLYSEMIFVQGYVHCDPHPGNVLVNKTEEGTQIVLLDHGLYQSLTDTFRVSYSKLWMSLINADLEGIKKYATELNCGDMYGLFACMITARSWNAIKMVFKRLWKITKYGGLLGAVGTTGYLLQKNDWDVSTIGVVRFGRAAWAAVRLVADYKINLRGMDYDSPEYQKLKSEIHLRSALQLRDMCCLNGGAFIKVGQHVGSLEYLLPKEYVETMKVLHNKAPQSNVDELKGVFEEDLKMKVEDVFDSFEKEPLGAASLAQVHKATLKDGTVVAVKIQHPQVKSHSFVDIKTMELLVHCIAWVFPGFQYLWLAEETKRNLPLELDFLHEGRNCERVERLFKHFSFLKVPKIHWDLSSERVLTMEFCEGGKVDDKAYMEKHGINVNEVTKNLGKLYSEMIFVQGYVHCDPHPGNVLVNKTDEGTQIVLLDHGLYQSLTDTFRVSYSKLWMSLINADLEGIKKYATELNCGDMYGLFACMITARSWNAITSGIDKTEITQSESNEIKDNAANYLIQISEILNKIPREMLLILKTNDVLRGIEYALNIQPNATSFLNMSRCCVRAVGEDQYRQCHSWTNRMRVQFATSWQLFKISVYEFCLWIQLMYSWLFMYKLPS</sequence>
<dbReference type="GO" id="GO:0005743">
    <property type="term" value="C:mitochondrial inner membrane"/>
    <property type="evidence" value="ECO:0007669"/>
    <property type="project" value="TreeGrafter"/>
</dbReference>
<name>K1RN78_MAGGI</name>
<reference evidence="2" key="1">
    <citation type="journal article" date="2012" name="Nature">
        <title>The oyster genome reveals stress adaptation and complexity of shell formation.</title>
        <authorList>
            <person name="Zhang G."/>
            <person name="Fang X."/>
            <person name="Guo X."/>
            <person name="Li L."/>
            <person name="Luo R."/>
            <person name="Xu F."/>
            <person name="Yang P."/>
            <person name="Zhang L."/>
            <person name="Wang X."/>
            <person name="Qi H."/>
            <person name="Xiong Z."/>
            <person name="Que H."/>
            <person name="Xie Y."/>
            <person name="Holland P.W."/>
            <person name="Paps J."/>
            <person name="Zhu Y."/>
            <person name="Wu F."/>
            <person name="Chen Y."/>
            <person name="Wang J."/>
            <person name="Peng C."/>
            <person name="Meng J."/>
            <person name="Yang L."/>
            <person name="Liu J."/>
            <person name="Wen B."/>
            <person name="Zhang N."/>
            <person name="Huang Z."/>
            <person name="Zhu Q."/>
            <person name="Feng Y."/>
            <person name="Mount A."/>
            <person name="Hedgecock D."/>
            <person name="Xu Z."/>
            <person name="Liu Y."/>
            <person name="Domazet-Loso T."/>
            <person name="Du Y."/>
            <person name="Sun X."/>
            <person name="Zhang S."/>
            <person name="Liu B."/>
            <person name="Cheng P."/>
            <person name="Jiang X."/>
            <person name="Li J."/>
            <person name="Fan D."/>
            <person name="Wang W."/>
            <person name="Fu W."/>
            <person name="Wang T."/>
            <person name="Wang B."/>
            <person name="Zhang J."/>
            <person name="Peng Z."/>
            <person name="Li Y."/>
            <person name="Li N."/>
            <person name="Wang J."/>
            <person name="Chen M."/>
            <person name="He Y."/>
            <person name="Tan F."/>
            <person name="Song X."/>
            <person name="Zheng Q."/>
            <person name="Huang R."/>
            <person name="Yang H."/>
            <person name="Du X."/>
            <person name="Chen L."/>
            <person name="Yang M."/>
            <person name="Gaffney P.M."/>
            <person name="Wang S."/>
            <person name="Luo L."/>
            <person name="She Z."/>
            <person name="Ming Y."/>
            <person name="Huang W."/>
            <person name="Zhang S."/>
            <person name="Huang B."/>
            <person name="Zhang Y."/>
            <person name="Qu T."/>
            <person name="Ni P."/>
            <person name="Miao G."/>
            <person name="Wang J."/>
            <person name="Wang Q."/>
            <person name="Steinberg C.E."/>
            <person name="Wang H."/>
            <person name="Li N."/>
            <person name="Qian L."/>
            <person name="Zhang G."/>
            <person name="Li Y."/>
            <person name="Yang H."/>
            <person name="Liu X."/>
            <person name="Wang J."/>
            <person name="Yin Y."/>
            <person name="Wang J."/>
        </authorList>
    </citation>
    <scope>NUCLEOTIDE SEQUENCE [LARGE SCALE GENOMIC DNA]</scope>
    <source>
        <strain evidence="2">05x7-T-G4-1.051#20</strain>
    </source>
</reference>
<dbReference type="Gene3D" id="1.10.510.10">
    <property type="entry name" value="Transferase(Phosphotransferase) domain 1"/>
    <property type="match status" value="2"/>
</dbReference>
<dbReference type="InterPro" id="IPR011009">
    <property type="entry name" value="Kinase-like_dom_sf"/>
</dbReference>